<feature type="region of interest" description="Disordered" evidence="1">
    <location>
        <begin position="269"/>
        <end position="328"/>
    </location>
</feature>
<feature type="compositionally biased region" description="Polar residues" evidence="1">
    <location>
        <begin position="138"/>
        <end position="153"/>
    </location>
</feature>
<dbReference type="Proteomes" id="UP000070700">
    <property type="component" value="Unassembled WGS sequence"/>
</dbReference>
<organism evidence="2 3">
    <name type="scientific">Mollisia scopiformis</name>
    <name type="common">Conifer needle endophyte fungus</name>
    <name type="synonym">Phialocephala scopiformis</name>
    <dbReference type="NCBI Taxonomy" id="149040"/>
    <lineage>
        <taxon>Eukaryota</taxon>
        <taxon>Fungi</taxon>
        <taxon>Dikarya</taxon>
        <taxon>Ascomycota</taxon>
        <taxon>Pezizomycotina</taxon>
        <taxon>Leotiomycetes</taxon>
        <taxon>Helotiales</taxon>
        <taxon>Mollisiaceae</taxon>
        <taxon>Mollisia</taxon>
    </lineage>
</organism>
<feature type="region of interest" description="Disordered" evidence="1">
    <location>
        <begin position="1"/>
        <end position="91"/>
    </location>
</feature>
<feature type="compositionally biased region" description="Low complexity" evidence="1">
    <location>
        <begin position="50"/>
        <end position="71"/>
    </location>
</feature>
<feature type="compositionally biased region" description="Basic and acidic residues" evidence="1">
    <location>
        <begin position="20"/>
        <end position="41"/>
    </location>
</feature>
<protein>
    <submittedName>
        <fullName evidence="2">Uncharacterized protein</fullName>
    </submittedName>
</protein>
<dbReference type="KEGG" id="psco:LY89DRAFT_325264"/>
<accession>A0A132B8J4</accession>
<feature type="compositionally biased region" description="Basic and acidic residues" evidence="1">
    <location>
        <begin position="291"/>
        <end position="303"/>
    </location>
</feature>
<dbReference type="InParanoid" id="A0A132B8J4"/>
<dbReference type="GeneID" id="28816465"/>
<feature type="compositionally biased region" description="Acidic residues" evidence="1">
    <location>
        <begin position="304"/>
        <end position="314"/>
    </location>
</feature>
<dbReference type="RefSeq" id="XP_018063083.1">
    <property type="nucleotide sequence ID" value="XM_018206739.1"/>
</dbReference>
<keyword evidence="3" id="KW-1185">Reference proteome</keyword>
<dbReference type="EMBL" id="KQ947434">
    <property type="protein sequence ID" value="KUJ08728.1"/>
    <property type="molecule type" value="Genomic_DNA"/>
</dbReference>
<sequence>MTDKTPSPEQLQASSSKLKTQHEARSNGLVHSREVLKKRDVQSPQGYMESSYSPPSSALSLSYSASSASSLQRCSTPPPTTRTQVPCSELEGEEDDFCIANKPSIIPIPGYKSDNEVSHQCTTTDAAVDEKSTEKHNSMTVHSSKVTQTSASTMLHKEDPNRSSSPLHSERSTPDPDLDSISSYGSTHSEDESDDETLSNIHEDSATRAKYWKLHLDQQSLINVSKSALSNLPPEIAGKTLTALGAVFQSWMTGIESYANPHISEVPSHSFPEVTGTQPQNNPPSYFQRTTCDERKRKSKPESDSDQSDSDQSADENKHPRKRKRNAPFACPYYADDERYCRWTPHGDFSHCAKDPGFKEVHRVKLGFLQSSLDLI</sequence>
<evidence type="ECO:0000313" key="3">
    <source>
        <dbReference type="Proteomes" id="UP000070700"/>
    </source>
</evidence>
<evidence type="ECO:0000256" key="1">
    <source>
        <dbReference type="SAM" id="MobiDB-lite"/>
    </source>
</evidence>
<feature type="compositionally biased region" description="Basic and acidic residues" evidence="1">
    <location>
        <begin position="128"/>
        <end position="137"/>
    </location>
</feature>
<proteinExistence type="predicted"/>
<dbReference type="AlphaFoldDB" id="A0A132B8J4"/>
<gene>
    <name evidence="2" type="ORF">LY89DRAFT_325264</name>
</gene>
<feature type="region of interest" description="Disordered" evidence="1">
    <location>
        <begin position="110"/>
        <end position="198"/>
    </location>
</feature>
<evidence type="ECO:0000313" key="2">
    <source>
        <dbReference type="EMBL" id="KUJ08728.1"/>
    </source>
</evidence>
<feature type="compositionally biased region" description="Polar residues" evidence="1">
    <location>
        <begin position="1"/>
        <end position="18"/>
    </location>
</feature>
<feature type="compositionally biased region" description="Polar residues" evidence="1">
    <location>
        <begin position="275"/>
        <end position="290"/>
    </location>
</feature>
<name>A0A132B8J4_MOLSC</name>
<reference evidence="2 3" key="1">
    <citation type="submission" date="2015-10" db="EMBL/GenBank/DDBJ databases">
        <title>Full genome of DAOMC 229536 Phialocephala scopiformis, a fungal endophyte of spruce producing the potent anti-insectan compound rugulosin.</title>
        <authorList>
            <consortium name="DOE Joint Genome Institute"/>
            <person name="Walker A.K."/>
            <person name="Frasz S.L."/>
            <person name="Seifert K.A."/>
            <person name="Miller J.D."/>
            <person name="Mondo S.J."/>
            <person name="Labutti K."/>
            <person name="Lipzen A."/>
            <person name="Dockter R."/>
            <person name="Kennedy M."/>
            <person name="Grigoriev I.V."/>
            <person name="Spatafora J.W."/>
        </authorList>
    </citation>
    <scope>NUCLEOTIDE SEQUENCE [LARGE SCALE GENOMIC DNA]</scope>
    <source>
        <strain evidence="2 3">CBS 120377</strain>
    </source>
</reference>